<dbReference type="GO" id="GO:0016787">
    <property type="term" value="F:hydrolase activity"/>
    <property type="evidence" value="ECO:0007669"/>
    <property type="project" value="UniProtKB-KW"/>
</dbReference>
<dbReference type="Proteomes" id="UP000224871">
    <property type="component" value="Unassembled WGS sequence"/>
</dbReference>
<name>A0A1N6MUT2_9GAMM</name>
<reference evidence="7" key="2">
    <citation type="submission" date="2016-12" db="EMBL/GenBank/DDBJ databases">
        <authorList>
            <person name="Song W.-J."/>
            <person name="Kurnit D.M."/>
        </authorList>
    </citation>
    <scope>NUCLEOTIDE SEQUENCE [LARGE SCALE GENOMIC DNA]</scope>
    <source>
        <strain evidence="7">HGB1681</strain>
    </source>
</reference>
<keyword evidence="3" id="KW-0408">Iron</keyword>
<evidence type="ECO:0000313" key="6">
    <source>
        <dbReference type="EMBL" id="PHM29993.1"/>
    </source>
</evidence>
<dbReference type="Gene3D" id="3.60.21.10">
    <property type="match status" value="1"/>
</dbReference>
<evidence type="ECO:0000259" key="5">
    <source>
        <dbReference type="Pfam" id="PF00149"/>
    </source>
</evidence>
<evidence type="ECO:0000256" key="2">
    <source>
        <dbReference type="ARBA" id="ARBA00022801"/>
    </source>
</evidence>
<keyword evidence="1" id="KW-0479">Metal-binding</keyword>
<protein>
    <submittedName>
        <fullName evidence="6">cAMP phosphodiesterase</fullName>
    </submittedName>
</protein>
<dbReference type="OrthoDB" id="9784378at2"/>
<feature type="domain" description="Calcineurin-like phosphoesterase" evidence="5">
    <location>
        <begin position="1"/>
        <end position="195"/>
    </location>
</feature>
<dbReference type="PANTHER" id="PTHR42988">
    <property type="entry name" value="PHOSPHOHYDROLASE"/>
    <property type="match status" value="1"/>
</dbReference>
<dbReference type="GO" id="GO:0046872">
    <property type="term" value="F:metal ion binding"/>
    <property type="evidence" value="ECO:0007669"/>
    <property type="project" value="UniProtKB-KW"/>
</dbReference>
<sequence>MKVIQLTDIHLTQKMEHQLFDTNPYNNFDTACKEIYRIKSVTEIDLIVVSGDIANDGDIDAYRYFFKKMESLHIPYITIAGNHDLKNNIDTVIAEIKPEYNINSCEYYDKDWYITYVDTVVNGEDYGFITKYNLTKLEKRIILNNNFNTAIFMHHHALPVGTPLVDSCMLENADDLLTLCKKYKVKFIGCGHAHTSRIWHQNDMTISVAPAVSFQWFSGTDTVKTTTGFGFKIIDFSEDISVTSCIY</sequence>
<evidence type="ECO:0000313" key="7">
    <source>
        <dbReference type="EMBL" id="SIP72643.1"/>
    </source>
</evidence>
<dbReference type="InterPro" id="IPR004843">
    <property type="entry name" value="Calcineurin-like_PHP"/>
</dbReference>
<keyword evidence="9" id="KW-1185">Reference proteome</keyword>
<dbReference type="EMBL" id="FTLG01000068">
    <property type="protein sequence ID" value="SIP72643.1"/>
    <property type="molecule type" value="Genomic_DNA"/>
</dbReference>
<evidence type="ECO:0000256" key="4">
    <source>
        <dbReference type="ARBA" id="ARBA00025742"/>
    </source>
</evidence>
<gene>
    <name evidence="6" type="ORF">Xinn_03647</name>
    <name evidence="7" type="ORF">XIS1_160012</name>
</gene>
<dbReference type="InterPro" id="IPR050884">
    <property type="entry name" value="CNP_phosphodiesterase-III"/>
</dbReference>
<organism evidence="7 8">
    <name type="scientific">Xenorhabdus innexi</name>
    <dbReference type="NCBI Taxonomy" id="290109"/>
    <lineage>
        <taxon>Bacteria</taxon>
        <taxon>Pseudomonadati</taxon>
        <taxon>Pseudomonadota</taxon>
        <taxon>Gammaproteobacteria</taxon>
        <taxon>Enterobacterales</taxon>
        <taxon>Morganellaceae</taxon>
        <taxon>Xenorhabdus</taxon>
    </lineage>
</organism>
<dbReference type="SUPFAM" id="SSF56300">
    <property type="entry name" value="Metallo-dependent phosphatases"/>
    <property type="match status" value="1"/>
</dbReference>
<evidence type="ECO:0000256" key="1">
    <source>
        <dbReference type="ARBA" id="ARBA00022723"/>
    </source>
</evidence>
<comment type="similarity">
    <text evidence="4">Belongs to the cyclic nucleotide phosphodiesterase class-III family.</text>
</comment>
<dbReference type="InterPro" id="IPR029052">
    <property type="entry name" value="Metallo-depent_PP-like"/>
</dbReference>
<dbReference type="Pfam" id="PF00149">
    <property type="entry name" value="Metallophos"/>
    <property type="match status" value="1"/>
</dbReference>
<keyword evidence="2" id="KW-0378">Hydrolase</keyword>
<accession>A0A1N6MUT2</accession>
<dbReference type="PANTHER" id="PTHR42988:SF2">
    <property type="entry name" value="CYCLIC NUCLEOTIDE PHOSPHODIESTERASE CBUA0032-RELATED"/>
    <property type="match status" value="1"/>
</dbReference>
<reference evidence="8" key="1">
    <citation type="submission" date="2016-12" db="EMBL/GenBank/DDBJ databases">
        <authorList>
            <person name="Gaudriault S."/>
        </authorList>
    </citation>
    <scope>NUCLEOTIDE SEQUENCE [LARGE SCALE GENOMIC DNA]</scope>
    <source>
        <strain evidence="8">HGB1681 (deposited as PTA-6826 in the American Type Culture Collection)</strain>
    </source>
</reference>
<evidence type="ECO:0000313" key="8">
    <source>
        <dbReference type="Proteomes" id="UP000196435"/>
    </source>
</evidence>
<evidence type="ECO:0000256" key="3">
    <source>
        <dbReference type="ARBA" id="ARBA00023004"/>
    </source>
</evidence>
<proteinExistence type="inferred from homology"/>
<dbReference type="EMBL" id="NIBU01000078">
    <property type="protein sequence ID" value="PHM29993.1"/>
    <property type="molecule type" value="Genomic_DNA"/>
</dbReference>
<dbReference type="AlphaFoldDB" id="A0A1N6MUT2"/>
<dbReference type="Proteomes" id="UP000196435">
    <property type="component" value="Unassembled WGS sequence"/>
</dbReference>
<reference evidence="6 9" key="3">
    <citation type="journal article" date="2017" name="Nat. Microbiol.">
        <title>Natural product diversity associated with the nematode symbionts Photorhabdus and Xenorhabdus.</title>
        <authorList>
            <person name="Tobias N.J."/>
            <person name="Wolff H."/>
            <person name="Djahanschiri B."/>
            <person name="Grundmann F."/>
            <person name="Kronenwerth M."/>
            <person name="Shi Y.M."/>
            <person name="Simonyi S."/>
            <person name="Grun P."/>
            <person name="Shapiro-Ilan D."/>
            <person name="Pidot S.J."/>
            <person name="Stinear T.P."/>
            <person name="Ebersberger I."/>
            <person name="Bode H.B."/>
        </authorList>
    </citation>
    <scope>NUCLEOTIDE SEQUENCE [LARGE SCALE GENOMIC DNA]</scope>
    <source>
        <strain evidence="6 9">DSM 16336</strain>
    </source>
</reference>
<evidence type="ECO:0000313" key="9">
    <source>
        <dbReference type="Proteomes" id="UP000224871"/>
    </source>
</evidence>
<dbReference type="RefSeq" id="WP_099137725.1">
    <property type="nucleotide sequence ID" value="NZ_CAWNQC010000279.1"/>
</dbReference>